<reference evidence="2" key="1">
    <citation type="journal article" date="2004" name="Environ. Microbiol.">
        <title>The genome of Desulfotalea psychrophila, a sulfate-reducing bacterium from permanently cold Arctic sediments.</title>
        <authorList>
            <person name="Rabus R."/>
            <person name="Ruepp A."/>
            <person name="Frickey T."/>
            <person name="Rattei T."/>
            <person name="Fartmann B."/>
            <person name="Stark M."/>
            <person name="Bauer M."/>
            <person name="Zibat A."/>
            <person name="Lombardot T."/>
            <person name="Becker I."/>
            <person name="Amann J."/>
            <person name="Gellner K."/>
            <person name="Teeling H."/>
            <person name="Leuschner W.D."/>
            <person name="Gloeckner F.-O."/>
            <person name="Lupas A.N."/>
            <person name="Amann R."/>
            <person name="Klenk H.-P."/>
        </authorList>
    </citation>
    <scope>NUCLEOTIDE SEQUENCE [LARGE SCALE GENOMIC DNA]</scope>
    <source>
        <strain evidence="2">DSM 12343 / LSv54</strain>
    </source>
</reference>
<protein>
    <submittedName>
        <fullName evidence="1">Uncharacterized protein</fullName>
    </submittedName>
</protein>
<dbReference type="Proteomes" id="UP000000602">
    <property type="component" value="Chromosome"/>
</dbReference>
<dbReference type="KEGG" id="dps:DP0731"/>
<dbReference type="AlphaFoldDB" id="Q6AQB3"/>
<proteinExistence type="predicted"/>
<keyword evidence="2" id="KW-1185">Reference proteome</keyword>
<dbReference type="EMBL" id="CR522870">
    <property type="protein sequence ID" value="CAG35460.1"/>
    <property type="molecule type" value="Genomic_DNA"/>
</dbReference>
<accession>Q6AQB3</accession>
<name>Q6AQB3_DESPS</name>
<gene>
    <name evidence="1" type="ordered locus">DP0731</name>
</gene>
<sequence length="106" mass="11918">MPVVSKTCCALKVGQIYLISVKLSTSFFVLPSGSESIAFSDCPVLRRCGKVQVSKGNVNYYSLLFLAPTDRQILTTISRSDRIAWAQYKYPHSEKDSKLRVKKQPE</sequence>
<evidence type="ECO:0000313" key="1">
    <source>
        <dbReference type="EMBL" id="CAG35460.1"/>
    </source>
</evidence>
<organism evidence="1 2">
    <name type="scientific">Desulfotalea psychrophila (strain LSv54 / DSM 12343)</name>
    <dbReference type="NCBI Taxonomy" id="177439"/>
    <lineage>
        <taxon>Bacteria</taxon>
        <taxon>Pseudomonadati</taxon>
        <taxon>Thermodesulfobacteriota</taxon>
        <taxon>Desulfobulbia</taxon>
        <taxon>Desulfobulbales</taxon>
        <taxon>Desulfocapsaceae</taxon>
        <taxon>Desulfotalea</taxon>
    </lineage>
</organism>
<dbReference type="HOGENOM" id="CLU_2218864_0_0_7"/>
<evidence type="ECO:0000313" key="2">
    <source>
        <dbReference type="Proteomes" id="UP000000602"/>
    </source>
</evidence>